<feature type="coiled-coil region" evidence="1">
    <location>
        <begin position="241"/>
        <end position="343"/>
    </location>
</feature>
<keyword evidence="4" id="KW-1185">Reference proteome</keyword>
<dbReference type="EMBL" id="NCKW01006582">
    <property type="protein sequence ID" value="POM71185.1"/>
    <property type="molecule type" value="Genomic_DNA"/>
</dbReference>
<protein>
    <submittedName>
        <fullName evidence="3">Uncharacterized protein</fullName>
    </submittedName>
</protein>
<sequence>MRSLDSPTAEVVIETPEQHESTPINNSIDGGGLHTGLGEVKHLMERLNVAQVKVKRLQRLEAALVDFFMEVMDRSSRGSSSIDSESAFARGKRKEQFLRKAEGDPISLLNALRTHLRLQFAEQEVQQAADERRALAENLNNQQKEEHTREKFQQLELTCRQLQEQQDSLIHQLNQHDQTQEITMLKEARDALIKAAQTHKPLDGTRTSGPSDVCTASNTPAPTGASPSHAKGDFFGTPAENQTLRRALRKYEVKMAQIEAANEERKREVQRLQQQLTGLRQSTQLQMYYRLEKESRHTQELADDLKRRLAESEADLLRTKGGLKERESQVQKMKDEYAKLFNAVQKQKQPTHYSPSKLTRTGATEATDTNVTLANSEHPYVVEYYRSEAARVERESEALKLQIRRMMASEQLHKQKTRVLRAEKQKLTQERDQLRADLDRAKKHNTLQSIAMNRQQTHSSVSTRKISSNNALQEIKQLKERNVFLEERFRKSLRSNSATATIGAVARLRGSLSISSGLDGPDPVEFPDHESDTEASEGEYQAPCISRQNSAVFTKTRPPSAHVTVTKDNEKSFRSLDAATLQSLQQVRRATRVRPQSANPIK</sequence>
<organism evidence="3 4">
    <name type="scientific">Phytophthora palmivora</name>
    <dbReference type="NCBI Taxonomy" id="4796"/>
    <lineage>
        <taxon>Eukaryota</taxon>
        <taxon>Sar</taxon>
        <taxon>Stramenopiles</taxon>
        <taxon>Oomycota</taxon>
        <taxon>Peronosporomycetes</taxon>
        <taxon>Peronosporales</taxon>
        <taxon>Peronosporaceae</taxon>
        <taxon>Phytophthora</taxon>
    </lineage>
</organism>
<evidence type="ECO:0000256" key="2">
    <source>
        <dbReference type="SAM" id="MobiDB-lite"/>
    </source>
</evidence>
<feature type="region of interest" description="Disordered" evidence="2">
    <location>
        <begin position="199"/>
        <end position="237"/>
    </location>
</feature>
<dbReference type="Proteomes" id="UP000237271">
    <property type="component" value="Unassembled WGS sequence"/>
</dbReference>
<keyword evidence="1" id="KW-0175">Coiled coil</keyword>
<feature type="compositionally biased region" description="Polar residues" evidence="2">
    <location>
        <begin position="205"/>
        <end position="221"/>
    </location>
</feature>
<proteinExistence type="predicted"/>
<dbReference type="AlphaFoldDB" id="A0A2P4Y052"/>
<feature type="coiled-coil region" evidence="1">
    <location>
        <begin position="382"/>
        <end position="444"/>
    </location>
</feature>
<reference evidence="3 4" key="1">
    <citation type="journal article" date="2017" name="Genome Biol. Evol.">
        <title>Phytophthora megakarya and P. palmivora, closely related causal agents of cacao black pod rot, underwent increases in genome sizes and gene numbers by different mechanisms.</title>
        <authorList>
            <person name="Ali S.S."/>
            <person name="Shao J."/>
            <person name="Lary D.J."/>
            <person name="Kronmiller B."/>
            <person name="Shen D."/>
            <person name="Strem M.D."/>
            <person name="Amoako-Attah I."/>
            <person name="Akrofi A.Y."/>
            <person name="Begoude B.A."/>
            <person name="Ten Hoopen G.M."/>
            <person name="Coulibaly K."/>
            <person name="Kebe B.I."/>
            <person name="Melnick R.L."/>
            <person name="Guiltinan M.J."/>
            <person name="Tyler B.M."/>
            <person name="Meinhardt L.W."/>
            <person name="Bailey B.A."/>
        </authorList>
    </citation>
    <scope>NUCLEOTIDE SEQUENCE [LARGE SCALE GENOMIC DNA]</scope>
    <source>
        <strain evidence="4">sbr112.9</strain>
    </source>
</reference>
<evidence type="ECO:0000256" key="1">
    <source>
        <dbReference type="SAM" id="Coils"/>
    </source>
</evidence>
<name>A0A2P4Y052_9STRA</name>
<feature type="region of interest" description="Disordered" evidence="2">
    <location>
        <begin position="516"/>
        <end position="569"/>
    </location>
</feature>
<comment type="caution">
    <text evidence="3">The sequence shown here is derived from an EMBL/GenBank/DDBJ whole genome shotgun (WGS) entry which is preliminary data.</text>
</comment>
<gene>
    <name evidence="3" type="ORF">PHPALM_12275</name>
</gene>
<feature type="coiled-coil region" evidence="1">
    <location>
        <begin position="118"/>
        <end position="179"/>
    </location>
</feature>
<feature type="region of interest" description="Disordered" evidence="2">
    <location>
        <begin position="1"/>
        <end position="30"/>
    </location>
</feature>
<evidence type="ECO:0000313" key="3">
    <source>
        <dbReference type="EMBL" id="POM71185.1"/>
    </source>
</evidence>
<dbReference type="OrthoDB" id="127798at2759"/>
<evidence type="ECO:0000313" key="4">
    <source>
        <dbReference type="Proteomes" id="UP000237271"/>
    </source>
</evidence>
<accession>A0A2P4Y052</accession>
<feature type="coiled-coil region" evidence="1">
    <location>
        <begin position="468"/>
        <end position="495"/>
    </location>
</feature>